<sequence>MTETMTSQDPQGSTNPRKKWVLIGAGVLVALLVAGAAYLFIPGLGKTKISAHFVSTTGLYEGDVVRVLGVNVGKVTKIEPRDRDTYVEMKIDSSVDVPADAKALIVAQSLVSARFVQLTPVYSGGEQMPNGGEIPIERTAVPVEWDEIKTELTKLSDALGPEGLDDQGSLGRFIDTVGTNLDGNGESIRSTLRELSATMHTLSEGRTDLFSTIRNLQAFVTALSSSNEQIVQFSGHLASVTSVLASSSDELGTALSDLDLAVGDVQRFVKDNSEGLSESVARLADATQVLTDKRPEIEQVLHSGPTSLANFYQIYKPAQGSMTGAIALSNFKNPIQWICGSIEGIESGNSQNSADLCKQYLGPVLSTMIGNYPGFLFNPVAGVQAFPDQIVYTEPGLEAASQNQPETVAGPMSGAPMTSVPKDLAELFNMGGGN</sequence>
<dbReference type="AlphaFoldDB" id="A0A1C4FWN0"/>
<keyword evidence="1" id="KW-0472">Membrane</keyword>
<dbReference type="InterPro" id="IPR003399">
    <property type="entry name" value="Mce/MlaD"/>
</dbReference>
<evidence type="ECO:0000313" key="4">
    <source>
        <dbReference type="EMBL" id="MDE8643688.1"/>
    </source>
</evidence>
<protein>
    <submittedName>
        <fullName evidence="4">MCE family protein</fullName>
    </submittedName>
    <submittedName>
        <fullName evidence="5">Mammalian cell entry protein</fullName>
    </submittedName>
</protein>
<dbReference type="EMBL" id="JARDXE010000001">
    <property type="protein sequence ID" value="MDE8643688.1"/>
    <property type="molecule type" value="Genomic_DNA"/>
</dbReference>
<comment type="caution">
    <text evidence="5">The sequence shown here is derived from an EMBL/GenBank/DDBJ whole genome shotgun (WGS) entry which is preliminary data.</text>
</comment>
<dbReference type="Pfam" id="PF11887">
    <property type="entry name" value="Mce4_CUP1"/>
    <property type="match status" value="1"/>
</dbReference>
<dbReference type="RefSeq" id="WP_007734341.1">
    <property type="nucleotide sequence ID" value="NZ_AP026691.1"/>
</dbReference>
<dbReference type="Proteomes" id="UP001217325">
    <property type="component" value="Unassembled WGS sequence"/>
</dbReference>
<dbReference type="InterPro" id="IPR005693">
    <property type="entry name" value="Mce"/>
</dbReference>
<dbReference type="EMBL" id="NOVD01000002">
    <property type="protein sequence ID" value="PCK28612.1"/>
    <property type="molecule type" value="Genomic_DNA"/>
</dbReference>
<keyword evidence="1" id="KW-1133">Transmembrane helix</keyword>
<dbReference type="PANTHER" id="PTHR33371">
    <property type="entry name" value="INTERMEMBRANE PHOSPHOLIPID TRANSPORT SYSTEM BINDING PROTEIN MLAD-RELATED"/>
    <property type="match status" value="1"/>
</dbReference>
<dbReference type="Pfam" id="PF02470">
    <property type="entry name" value="MlaD"/>
    <property type="match status" value="1"/>
</dbReference>
<evidence type="ECO:0000259" key="2">
    <source>
        <dbReference type="Pfam" id="PF02470"/>
    </source>
</evidence>
<name>A0A1C4FWN0_RHOSG</name>
<feature type="transmembrane region" description="Helical" evidence="1">
    <location>
        <begin position="20"/>
        <end position="41"/>
    </location>
</feature>
<reference evidence="4" key="2">
    <citation type="submission" date="2023-02" db="EMBL/GenBank/DDBJ databases">
        <title>A novel hydrolase synthesized by Rhodococcus erythropolis HQ is responsible for the detoxification of Zearalenone.</title>
        <authorList>
            <person name="Hu J."/>
            <person name="Xu J."/>
        </authorList>
    </citation>
    <scope>NUCLEOTIDE SEQUENCE</scope>
    <source>
        <strain evidence="4">HQ</strain>
    </source>
</reference>
<evidence type="ECO:0000313" key="6">
    <source>
        <dbReference type="Proteomes" id="UP000230886"/>
    </source>
</evidence>
<evidence type="ECO:0000256" key="1">
    <source>
        <dbReference type="SAM" id="Phobius"/>
    </source>
</evidence>
<dbReference type="Proteomes" id="UP000230886">
    <property type="component" value="Unassembled WGS sequence"/>
</dbReference>
<dbReference type="InterPro" id="IPR052336">
    <property type="entry name" value="MlaD_Phospholipid_Transporter"/>
</dbReference>
<dbReference type="PANTHER" id="PTHR33371:SF4">
    <property type="entry name" value="INTERMEMBRANE PHOSPHOLIPID TRANSPORT SYSTEM BINDING PROTEIN MLAD"/>
    <property type="match status" value="1"/>
</dbReference>
<accession>A0A1C4FWN0</accession>
<dbReference type="InterPro" id="IPR024516">
    <property type="entry name" value="Mce_C"/>
</dbReference>
<organism evidence="5 6">
    <name type="scientific">Rhodococcus qingshengii</name>
    <dbReference type="NCBI Taxonomy" id="334542"/>
    <lineage>
        <taxon>Bacteria</taxon>
        <taxon>Bacillati</taxon>
        <taxon>Actinomycetota</taxon>
        <taxon>Actinomycetes</taxon>
        <taxon>Mycobacteriales</taxon>
        <taxon>Nocardiaceae</taxon>
        <taxon>Rhodococcus</taxon>
        <taxon>Rhodococcus erythropolis group</taxon>
    </lineage>
</organism>
<feature type="domain" description="Mammalian cell entry C-terminal" evidence="3">
    <location>
        <begin position="126"/>
        <end position="303"/>
    </location>
</feature>
<keyword evidence="1" id="KW-0812">Transmembrane</keyword>
<proteinExistence type="predicted"/>
<evidence type="ECO:0000259" key="3">
    <source>
        <dbReference type="Pfam" id="PF11887"/>
    </source>
</evidence>
<evidence type="ECO:0000313" key="5">
    <source>
        <dbReference type="EMBL" id="PCK28612.1"/>
    </source>
</evidence>
<gene>
    <name evidence="5" type="ORF">CHR55_04695</name>
    <name evidence="4" type="ORF">PXH69_01920</name>
</gene>
<feature type="domain" description="Mce/MlaD" evidence="2">
    <location>
        <begin position="46"/>
        <end position="120"/>
    </location>
</feature>
<reference evidence="5 6" key="1">
    <citation type="submission" date="2017-07" db="EMBL/GenBank/DDBJ databases">
        <title>Draft sequence of Rhodococcus enclensis 23b-28.</title>
        <authorList>
            <person name="Besaury L."/>
            <person name="Sancelme M."/>
            <person name="Amato P."/>
            <person name="Lallement A."/>
            <person name="Delort A.-M."/>
        </authorList>
    </citation>
    <scope>NUCLEOTIDE SEQUENCE [LARGE SCALE GENOMIC DNA]</scope>
    <source>
        <strain evidence="5 6">23b-28</strain>
    </source>
</reference>
<dbReference type="GO" id="GO:0005576">
    <property type="term" value="C:extracellular region"/>
    <property type="evidence" value="ECO:0007669"/>
    <property type="project" value="TreeGrafter"/>
</dbReference>
<dbReference type="NCBIfam" id="TIGR00996">
    <property type="entry name" value="Mtu_fam_mce"/>
    <property type="match status" value="1"/>
</dbReference>